<sequence length="222" mass="24789">MGLIAKAAFSSLIGTTGLAAYLAAKNPVISPIAASDAIWSSKLFKRYNPSANPATQDVCIKRIPLDKIRPELLKNPGDLALEYCRGVWAGFEIQRRYLQWKYYGPETNTQLWTKQQLSESKYEKGTCIVDHFEVVEKTPTAITVRCGDSPRNQALRGSDGLFIIGAVVDHTRGEVELTLKSLLFSSQGKVLGVKGPMPSWMEELHQWYARIWSETGSRILLK</sequence>
<reference evidence="2 3" key="1">
    <citation type="journal article" date="2016" name="PLoS Pathog.">
        <title>Biosynthesis of antibiotic leucinostatins in bio-control fungus Purpureocillium lilacinum and their inhibition on phytophthora revealed by genome mining.</title>
        <authorList>
            <person name="Wang G."/>
            <person name="Liu Z."/>
            <person name="Lin R."/>
            <person name="Li E."/>
            <person name="Mao Z."/>
            <person name="Ling J."/>
            <person name="Yang Y."/>
            <person name="Yin W.B."/>
            <person name="Xie B."/>
        </authorList>
    </citation>
    <scope>NUCLEOTIDE SEQUENCE [LARGE SCALE GENOMIC DNA]</scope>
    <source>
        <strain evidence="2">170</strain>
    </source>
</reference>
<evidence type="ECO:0000256" key="1">
    <source>
        <dbReference type="SAM" id="SignalP"/>
    </source>
</evidence>
<dbReference type="KEGG" id="pchm:VFPPC_10752"/>
<dbReference type="GeneID" id="28853059"/>
<protein>
    <submittedName>
        <fullName evidence="2">FAD linked oxidase</fullName>
    </submittedName>
</protein>
<accession>A0A179F4I0</accession>
<dbReference type="RefSeq" id="XP_018138248.1">
    <property type="nucleotide sequence ID" value="XM_018289065.1"/>
</dbReference>
<evidence type="ECO:0000313" key="3">
    <source>
        <dbReference type="Proteomes" id="UP000078397"/>
    </source>
</evidence>
<keyword evidence="3" id="KW-1185">Reference proteome</keyword>
<feature type="chain" id="PRO_5008101225" evidence="1">
    <location>
        <begin position="20"/>
        <end position="222"/>
    </location>
</feature>
<keyword evidence="1" id="KW-0732">Signal</keyword>
<dbReference type="Proteomes" id="UP000078397">
    <property type="component" value="Unassembled WGS sequence"/>
</dbReference>
<dbReference type="OrthoDB" id="4436466at2759"/>
<evidence type="ECO:0000313" key="2">
    <source>
        <dbReference type="EMBL" id="OAQ60338.1"/>
    </source>
</evidence>
<dbReference type="EMBL" id="LSBJ02000009">
    <property type="protein sequence ID" value="OAQ60338.1"/>
    <property type="molecule type" value="Genomic_DNA"/>
</dbReference>
<feature type="signal peptide" evidence="1">
    <location>
        <begin position="1"/>
        <end position="19"/>
    </location>
</feature>
<proteinExistence type="predicted"/>
<name>A0A179F4I0_METCM</name>
<dbReference type="STRING" id="1380566.A0A179F4I0"/>
<dbReference type="AlphaFoldDB" id="A0A179F4I0"/>
<gene>
    <name evidence="2" type="ORF">VFPPC_10752</name>
</gene>
<organism evidence="2 3">
    <name type="scientific">Pochonia chlamydosporia 170</name>
    <dbReference type="NCBI Taxonomy" id="1380566"/>
    <lineage>
        <taxon>Eukaryota</taxon>
        <taxon>Fungi</taxon>
        <taxon>Dikarya</taxon>
        <taxon>Ascomycota</taxon>
        <taxon>Pezizomycotina</taxon>
        <taxon>Sordariomycetes</taxon>
        <taxon>Hypocreomycetidae</taxon>
        <taxon>Hypocreales</taxon>
        <taxon>Clavicipitaceae</taxon>
        <taxon>Pochonia</taxon>
    </lineage>
</organism>
<comment type="caution">
    <text evidence="2">The sequence shown here is derived from an EMBL/GenBank/DDBJ whole genome shotgun (WGS) entry which is preliminary data.</text>
</comment>